<dbReference type="Pfam" id="PF04079">
    <property type="entry name" value="SMC_ScpB"/>
    <property type="match status" value="1"/>
</dbReference>
<dbReference type="GO" id="GO:0051304">
    <property type="term" value="P:chromosome separation"/>
    <property type="evidence" value="ECO:0007669"/>
    <property type="project" value="InterPro"/>
</dbReference>
<name>A0A0W8FSY3_9ZZZZ</name>
<dbReference type="GO" id="GO:0051301">
    <property type="term" value="P:cell division"/>
    <property type="evidence" value="ECO:0007669"/>
    <property type="project" value="UniProtKB-KW"/>
</dbReference>
<evidence type="ECO:0000256" key="3">
    <source>
        <dbReference type="ARBA" id="ARBA00022829"/>
    </source>
</evidence>
<dbReference type="EMBL" id="LNQE01000868">
    <property type="protein sequence ID" value="KUG24032.1"/>
    <property type="molecule type" value="Genomic_DNA"/>
</dbReference>
<proteinExistence type="predicted"/>
<dbReference type="PANTHER" id="PTHR34298:SF2">
    <property type="entry name" value="SEGREGATION AND CONDENSATION PROTEIN B"/>
    <property type="match status" value="1"/>
</dbReference>
<reference evidence="5" key="1">
    <citation type="journal article" date="2015" name="Proc. Natl. Acad. Sci. U.S.A.">
        <title>Networks of energetic and metabolic interactions define dynamics in microbial communities.</title>
        <authorList>
            <person name="Embree M."/>
            <person name="Liu J.K."/>
            <person name="Al-Bassam M.M."/>
            <person name="Zengler K."/>
        </authorList>
    </citation>
    <scope>NUCLEOTIDE SEQUENCE</scope>
</reference>
<evidence type="ECO:0000256" key="4">
    <source>
        <dbReference type="ARBA" id="ARBA00023306"/>
    </source>
</evidence>
<sequence>MEKVKAIIEAMIFASETPLAPEKIRIVFPEMEKKEIKEIIDQLISEYNQRDGGIFLQEIAGGFQFRTSPELGQWIKKLKSTKPQSLSPQAMETLAIIAYKQPIVKSEIESIRGVDVGAPLKSLMEKKLIRIVGRKDVPGKPIIYGTTRRFLEVFNLKDLLDLPNLRELKELNRDQEVADQETVEQEIEGLGITEREIVEQKIVNPEVIEEKSSEQEIEGLEITEREIVEQKIVNQEVIEEKSKEQEIEEIEIKDVPDL</sequence>
<dbReference type="InterPro" id="IPR005234">
    <property type="entry name" value="ScpB_csome_segregation"/>
</dbReference>
<keyword evidence="2" id="KW-0132">Cell division</keyword>
<keyword evidence="1" id="KW-0963">Cytoplasm</keyword>
<evidence type="ECO:0000313" key="5">
    <source>
        <dbReference type="EMBL" id="KUG24032.1"/>
    </source>
</evidence>
<evidence type="ECO:0000256" key="2">
    <source>
        <dbReference type="ARBA" id="ARBA00022618"/>
    </source>
</evidence>
<protein>
    <submittedName>
        <fullName evidence="5">Segregation and condensation protein b</fullName>
    </submittedName>
</protein>
<dbReference type="SUPFAM" id="SSF46785">
    <property type="entry name" value="Winged helix' DNA-binding domain"/>
    <property type="match status" value="2"/>
</dbReference>
<dbReference type="InterPro" id="IPR036390">
    <property type="entry name" value="WH_DNA-bd_sf"/>
</dbReference>
<dbReference type="PANTHER" id="PTHR34298">
    <property type="entry name" value="SEGREGATION AND CONDENSATION PROTEIN B"/>
    <property type="match status" value="1"/>
</dbReference>
<dbReference type="AlphaFoldDB" id="A0A0W8FSY3"/>
<keyword evidence="3" id="KW-0159">Chromosome partition</keyword>
<dbReference type="NCBIfam" id="TIGR00281">
    <property type="entry name" value="SMC-Scp complex subunit ScpB"/>
    <property type="match status" value="1"/>
</dbReference>
<accession>A0A0W8FSY3</accession>
<dbReference type="Gene3D" id="1.10.10.10">
    <property type="entry name" value="Winged helix-like DNA-binding domain superfamily/Winged helix DNA-binding domain"/>
    <property type="match status" value="2"/>
</dbReference>
<comment type="caution">
    <text evidence="5">The sequence shown here is derived from an EMBL/GenBank/DDBJ whole genome shotgun (WGS) entry which is preliminary data.</text>
</comment>
<organism evidence="5">
    <name type="scientific">hydrocarbon metagenome</name>
    <dbReference type="NCBI Taxonomy" id="938273"/>
    <lineage>
        <taxon>unclassified sequences</taxon>
        <taxon>metagenomes</taxon>
        <taxon>ecological metagenomes</taxon>
    </lineage>
</organism>
<dbReference type="InterPro" id="IPR036388">
    <property type="entry name" value="WH-like_DNA-bd_sf"/>
</dbReference>
<gene>
    <name evidence="5" type="ORF">ASZ90_006169</name>
</gene>
<keyword evidence="4" id="KW-0131">Cell cycle</keyword>
<evidence type="ECO:0000256" key="1">
    <source>
        <dbReference type="ARBA" id="ARBA00022490"/>
    </source>
</evidence>